<keyword evidence="2" id="KW-1185">Reference proteome</keyword>
<evidence type="ECO:0000313" key="2">
    <source>
        <dbReference type="Proteomes" id="UP000033551"/>
    </source>
</evidence>
<sequence>MNSELPTGWTIERVRALSGDPSAISLSFDRLVVLEVAGQGDYEPLRPDVILAFHDLCLVRDDGEWFMGQLDDDGSVICWASYGSDLDKAIRGL</sequence>
<proteinExistence type="predicted"/>
<dbReference type="AlphaFoldDB" id="A0A0F4J9B3"/>
<reference evidence="1 2" key="1">
    <citation type="submission" date="2015-02" db="EMBL/GenBank/DDBJ databases">
        <authorList>
            <person name="Ju K.-S."/>
            <person name="Doroghazi J.R."/>
            <person name="Metcalf W."/>
        </authorList>
    </citation>
    <scope>NUCLEOTIDE SEQUENCE [LARGE SCALE GENOMIC DNA]</scope>
    <source>
        <strain evidence="1 2">NRRL ISP-5550</strain>
    </source>
</reference>
<dbReference type="Proteomes" id="UP000033551">
    <property type="component" value="Unassembled WGS sequence"/>
</dbReference>
<dbReference type="PATRIC" id="fig|68223.7.peg.8511"/>
<organism evidence="1 2">
    <name type="scientific">Streptomyces katrae</name>
    <dbReference type="NCBI Taxonomy" id="68223"/>
    <lineage>
        <taxon>Bacteria</taxon>
        <taxon>Bacillati</taxon>
        <taxon>Actinomycetota</taxon>
        <taxon>Actinomycetes</taxon>
        <taxon>Kitasatosporales</taxon>
        <taxon>Streptomycetaceae</taxon>
        <taxon>Streptomyces</taxon>
    </lineage>
</organism>
<evidence type="ECO:0000313" key="1">
    <source>
        <dbReference type="EMBL" id="KJY30785.1"/>
    </source>
</evidence>
<dbReference type="EMBL" id="JZWV01000537">
    <property type="protein sequence ID" value="KJY30785.1"/>
    <property type="molecule type" value="Genomic_DNA"/>
</dbReference>
<accession>A0A0F4J9B3</accession>
<dbReference type="RefSeq" id="WP_045948829.1">
    <property type="nucleotide sequence ID" value="NZ_JZWV01000537.1"/>
</dbReference>
<name>A0A0F4J9B3_9ACTN</name>
<dbReference type="OrthoDB" id="4560889at2"/>
<comment type="caution">
    <text evidence="1">The sequence shown here is derived from an EMBL/GenBank/DDBJ whole genome shotgun (WGS) entry which is preliminary data.</text>
</comment>
<gene>
    <name evidence="1" type="ORF">VR44_19505</name>
</gene>
<protein>
    <submittedName>
        <fullName evidence="1">Uncharacterized protein</fullName>
    </submittedName>
</protein>